<name>A0A9P8RJL8_9PEZI</name>
<gene>
    <name evidence="1" type="ORF">BKA67DRAFT_671885</name>
</gene>
<organism evidence="1 2">
    <name type="scientific">Truncatella angustata</name>
    <dbReference type="NCBI Taxonomy" id="152316"/>
    <lineage>
        <taxon>Eukaryota</taxon>
        <taxon>Fungi</taxon>
        <taxon>Dikarya</taxon>
        <taxon>Ascomycota</taxon>
        <taxon>Pezizomycotina</taxon>
        <taxon>Sordariomycetes</taxon>
        <taxon>Xylariomycetidae</taxon>
        <taxon>Amphisphaeriales</taxon>
        <taxon>Sporocadaceae</taxon>
        <taxon>Truncatella</taxon>
    </lineage>
</organism>
<proteinExistence type="predicted"/>
<comment type="caution">
    <text evidence="1">The sequence shown here is derived from an EMBL/GenBank/DDBJ whole genome shotgun (WGS) entry which is preliminary data.</text>
</comment>
<evidence type="ECO:0000313" key="1">
    <source>
        <dbReference type="EMBL" id="KAH6638687.1"/>
    </source>
</evidence>
<dbReference type="AlphaFoldDB" id="A0A9P8RJL8"/>
<dbReference type="EMBL" id="JAGPXC010000015">
    <property type="protein sequence ID" value="KAH6638687.1"/>
    <property type="molecule type" value="Genomic_DNA"/>
</dbReference>
<sequence>MPRGTSIITDQRYYAVNRTEFSGNATSRVAVEDCDRLLQSAPTPKADLKPRGRRPHLHKDDEGHYAHELILLDPRTHHETSQVAVVRVEGLPKLAAYPDRSFDYAGQNRKGRDGKGDAAYGRIITDSHRTQIGMSYHPYGNKEIMVRAEAKGVFIADYRRDSIGNEAIQQKVSSTGNRSTTWPRH</sequence>
<reference evidence="1" key="1">
    <citation type="journal article" date="2021" name="Nat. Commun.">
        <title>Genetic determinants of endophytism in the Arabidopsis root mycobiome.</title>
        <authorList>
            <person name="Mesny F."/>
            <person name="Miyauchi S."/>
            <person name="Thiergart T."/>
            <person name="Pickel B."/>
            <person name="Atanasova L."/>
            <person name="Karlsson M."/>
            <person name="Huettel B."/>
            <person name="Barry K.W."/>
            <person name="Haridas S."/>
            <person name="Chen C."/>
            <person name="Bauer D."/>
            <person name="Andreopoulos W."/>
            <person name="Pangilinan J."/>
            <person name="LaButti K."/>
            <person name="Riley R."/>
            <person name="Lipzen A."/>
            <person name="Clum A."/>
            <person name="Drula E."/>
            <person name="Henrissat B."/>
            <person name="Kohler A."/>
            <person name="Grigoriev I.V."/>
            <person name="Martin F.M."/>
            <person name="Hacquard S."/>
        </authorList>
    </citation>
    <scope>NUCLEOTIDE SEQUENCE</scope>
    <source>
        <strain evidence="1">MPI-SDFR-AT-0073</strain>
    </source>
</reference>
<dbReference type="OrthoDB" id="4763275at2759"/>
<dbReference type="GeneID" id="70137594"/>
<protein>
    <submittedName>
        <fullName evidence="1">Uncharacterized protein</fullName>
    </submittedName>
</protein>
<dbReference type="RefSeq" id="XP_045950959.1">
    <property type="nucleotide sequence ID" value="XM_046108703.1"/>
</dbReference>
<evidence type="ECO:0000313" key="2">
    <source>
        <dbReference type="Proteomes" id="UP000758603"/>
    </source>
</evidence>
<accession>A0A9P8RJL8</accession>
<keyword evidence="2" id="KW-1185">Reference proteome</keyword>
<dbReference type="Proteomes" id="UP000758603">
    <property type="component" value="Unassembled WGS sequence"/>
</dbReference>